<keyword evidence="7" id="KW-1185">Reference proteome</keyword>
<proteinExistence type="predicted"/>
<dbReference type="STRING" id="81824.A9V2J4"/>
<dbReference type="Proteomes" id="UP000001357">
    <property type="component" value="Unassembled WGS sequence"/>
</dbReference>
<protein>
    <recommendedName>
        <fullName evidence="5">B12-dependent ribonucleotide reductase insertion domain-containing protein</fullName>
    </recommendedName>
</protein>
<dbReference type="SUPFAM" id="SSF51998">
    <property type="entry name" value="PFL-like glycyl radical enzymes"/>
    <property type="match status" value="1"/>
</dbReference>
<evidence type="ECO:0000256" key="1">
    <source>
        <dbReference type="ARBA" id="ARBA00001922"/>
    </source>
</evidence>
<evidence type="ECO:0000256" key="2">
    <source>
        <dbReference type="ARBA" id="ARBA00022628"/>
    </source>
</evidence>
<dbReference type="InParanoid" id="A9V2J4"/>
<sequence length="637" mass="70262">MYRATRRLATAATATTNPSELLSDLTVHAKYARYVPELRRRETWHELVARNEALHTERFPELRDDIRRAYQHVYAKRVLPSMRSLQFAGPALETNNTRMFNCSFAPLNHVDTFGELMFLLLSGCGAGYSVQAHHIAQLPRLLRPRTDAHRTFVIPDSIEGWAEGLRTLLETYLPASGQRQPSVRLDYSQIRPKGSPLRTAGGRAPGPDVLRSAFVAIEQRLTSLSDGQPLASIDAHDIMCHAATAVASGGIRRSALISLFSPGDEAMLSAKSGSWWESNSQRAMANNSVVLERERLSHGEFADLWTQIRASGSGEPGVYFTHDRDWGTNPCCEIALEPFQFCNLTEINASIVRTQADLDELAHTAAFIGTLQASSTDFHFLRPQWRAVTEAAALVGVSMTGIASGTVLNKDLARAARTAVAANQRAAAQIGIQSAARVTTVKPAGTTSLVLGTSSGVHAWHSPYYLRRVRVNKSEAIYYYLQATNPGLLEDDQMAPETTAVIAFPQKAPSNALLRSESALDLLHRVQKLHQHWILPGHAWGANTNNVSTTVSVKPHEWEAVGNWMWENRGAYNGLCVLPFDDHTYVQAPFEECDQATFERLLPQVKSLDFSQVVEDEDDTAFHMAPACAGQQCEIAP</sequence>
<gene>
    <name evidence="6" type="ORF">MONBRDRAFT_26499</name>
</gene>
<evidence type="ECO:0000313" key="6">
    <source>
        <dbReference type="EMBL" id="EDQ88267.1"/>
    </source>
</evidence>
<dbReference type="GeneID" id="5892208"/>
<dbReference type="PANTHER" id="PTHR43371">
    <property type="entry name" value="VITAMIN B12-DEPENDENT RIBONUCLEOTIDE REDUCTASE"/>
    <property type="match status" value="1"/>
</dbReference>
<dbReference type="InterPro" id="IPR054158">
    <property type="entry name" value="RNR-II_ins_dom"/>
</dbReference>
<organism evidence="6 7">
    <name type="scientific">Monosiga brevicollis</name>
    <name type="common">Choanoflagellate</name>
    <dbReference type="NCBI Taxonomy" id="81824"/>
    <lineage>
        <taxon>Eukaryota</taxon>
        <taxon>Choanoflagellata</taxon>
        <taxon>Craspedida</taxon>
        <taxon>Salpingoecidae</taxon>
        <taxon>Monosiga</taxon>
    </lineage>
</organism>
<accession>A9V2J4</accession>
<dbReference type="GO" id="GO:0004748">
    <property type="term" value="F:ribonucleoside-diphosphate reductase activity, thioredoxin disulfide as acceptor"/>
    <property type="evidence" value="ECO:0000318"/>
    <property type="project" value="GO_Central"/>
</dbReference>
<dbReference type="OMA" id="FHCNLAE"/>
<feature type="domain" description="B12-dependent ribonucleotide reductase insertion" evidence="5">
    <location>
        <begin position="149"/>
        <end position="219"/>
    </location>
</feature>
<evidence type="ECO:0000259" key="5">
    <source>
        <dbReference type="Pfam" id="PF21995"/>
    </source>
</evidence>
<dbReference type="Pfam" id="PF21995">
    <property type="entry name" value="RNR-II_ins_dom"/>
    <property type="match status" value="1"/>
</dbReference>
<dbReference type="InterPro" id="IPR050862">
    <property type="entry name" value="RdRp_reductase_class-2"/>
</dbReference>
<keyword evidence="4" id="KW-0170">Cobalt</keyword>
<evidence type="ECO:0000256" key="3">
    <source>
        <dbReference type="ARBA" id="ARBA00023002"/>
    </source>
</evidence>
<dbReference type="RefSeq" id="XP_001746860.1">
    <property type="nucleotide sequence ID" value="XM_001746808.1"/>
</dbReference>
<dbReference type="GO" id="GO:0031419">
    <property type="term" value="F:cobalamin binding"/>
    <property type="evidence" value="ECO:0007669"/>
    <property type="project" value="UniProtKB-KW"/>
</dbReference>
<dbReference type="PANTHER" id="PTHR43371:SF1">
    <property type="entry name" value="RIBONUCLEOSIDE-DIPHOSPHATE REDUCTASE"/>
    <property type="match status" value="1"/>
</dbReference>
<name>A9V2J4_MONBE</name>
<keyword evidence="2" id="KW-0846">Cobalamin</keyword>
<keyword evidence="3" id="KW-0560">Oxidoreductase</keyword>
<dbReference type="KEGG" id="mbr:MONBRDRAFT_26499"/>
<dbReference type="AlphaFoldDB" id="A9V2J4"/>
<evidence type="ECO:0000256" key="4">
    <source>
        <dbReference type="ARBA" id="ARBA00023285"/>
    </source>
</evidence>
<dbReference type="EMBL" id="CH991555">
    <property type="protein sequence ID" value="EDQ88267.1"/>
    <property type="molecule type" value="Genomic_DNA"/>
</dbReference>
<reference evidence="6 7" key="1">
    <citation type="journal article" date="2008" name="Nature">
        <title>The genome of the choanoflagellate Monosiga brevicollis and the origin of metazoans.</title>
        <authorList>
            <consortium name="JGI Sequencing"/>
            <person name="King N."/>
            <person name="Westbrook M.J."/>
            <person name="Young S.L."/>
            <person name="Kuo A."/>
            <person name="Abedin M."/>
            <person name="Chapman J."/>
            <person name="Fairclough S."/>
            <person name="Hellsten U."/>
            <person name="Isogai Y."/>
            <person name="Letunic I."/>
            <person name="Marr M."/>
            <person name="Pincus D."/>
            <person name="Putnam N."/>
            <person name="Rokas A."/>
            <person name="Wright K.J."/>
            <person name="Zuzow R."/>
            <person name="Dirks W."/>
            <person name="Good M."/>
            <person name="Goodstein D."/>
            <person name="Lemons D."/>
            <person name="Li W."/>
            <person name="Lyons J.B."/>
            <person name="Morris A."/>
            <person name="Nichols S."/>
            <person name="Richter D.J."/>
            <person name="Salamov A."/>
            <person name="Bork P."/>
            <person name="Lim W.A."/>
            <person name="Manning G."/>
            <person name="Miller W.T."/>
            <person name="McGinnis W."/>
            <person name="Shapiro H."/>
            <person name="Tjian R."/>
            <person name="Grigoriev I.V."/>
            <person name="Rokhsar D."/>
        </authorList>
    </citation>
    <scope>NUCLEOTIDE SEQUENCE [LARGE SCALE GENOMIC DNA]</scope>
    <source>
        <strain evidence="7">MX1 / ATCC 50154</strain>
    </source>
</reference>
<evidence type="ECO:0000313" key="7">
    <source>
        <dbReference type="Proteomes" id="UP000001357"/>
    </source>
</evidence>
<dbReference type="eggNOG" id="ENOG502QRRC">
    <property type="taxonomic scope" value="Eukaryota"/>
</dbReference>
<dbReference type="Gene3D" id="3.20.70.20">
    <property type="match status" value="2"/>
</dbReference>
<comment type="cofactor">
    <cofactor evidence="1">
        <name>adenosylcob(III)alamin</name>
        <dbReference type="ChEBI" id="CHEBI:18408"/>
    </cofactor>
</comment>